<evidence type="ECO:0000259" key="3">
    <source>
        <dbReference type="Pfam" id="PF13556"/>
    </source>
</evidence>
<feature type="domain" description="CdaR GGDEF-like" evidence="4">
    <location>
        <begin position="142"/>
        <end position="252"/>
    </location>
</feature>
<dbReference type="Pfam" id="PF13556">
    <property type="entry name" value="HTH_30"/>
    <property type="match status" value="1"/>
</dbReference>
<dbReference type="InterPro" id="IPR025736">
    <property type="entry name" value="PucR_C-HTH_dom"/>
</dbReference>
<evidence type="ECO:0000256" key="1">
    <source>
        <dbReference type="ARBA" id="ARBA00006754"/>
    </source>
</evidence>
<comment type="caution">
    <text evidence="5">The sequence shown here is derived from an EMBL/GenBank/DDBJ whole genome shotgun (WGS) entry which is preliminary data.</text>
</comment>
<gene>
    <name evidence="6" type="ORF">KHB02_021045</name>
    <name evidence="5" type="ORF">KHB02_35040</name>
</gene>
<keyword evidence="7" id="KW-1185">Reference proteome</keyword>
<dbReference type="Proteomes" id="UP000677265">
    <property type="component" value="Unassembled WGS sequence"/>
</dbReference>
<feature type="domain" description="PucR C-terminal helix-turn-helix" evidence="3">
    <location>
        <begin position="296"/>
        <end position="352"/>
    </location>
</feature>
<dbReference type="Gene3D" id="1.10.10.2840">
    <property type="entry name" value="PucR C-terminal helix-turn-helix domain"/>
    <property type="match status" value="1"/>
</dbReference>
<dbReference type="InterPro" id="IPR041522">
    <property type="entry name" value="CdaR_GGDEF"/>
</dbReference>
<organism evidence="5">
    <name type="scientific">Neobacillus citreus</name>
    <dbReference type="NCBI Taxonomy" id="2833578"/>
    <lineage>
        <taxon>Bacteria</taxon>
        <taxon>Bacillati</taxon>
        <taxon>Bacillota</taxon>
        <taxon>Bacilli</taxon>
        <taxon>Bacillales</taxon>
        <taxon>Bacillaceae</taxon>
        <taxon>Neobacillus</taxon>
    </lineage>
</organism>
<dbReference type="PANTHER" id="PTHR33744">
    <property type="entry name" value="CARBOHYDRATE DIACID REGULATOR"/>
    <property type="match status" value="1"/>
</dbReference>
<evidence type="ECO:0000259" key="2">
    <source>
        <dbReference type="Pfam" id="PF05651"/>
    </source>
</evidence>
<dbReference type="RefSeq" id="WP_213146376.1">
    <property type="nucleotide sequence ID" value="NZ_JAGYPE020000047.1"/>
</dbReference>
<sequence length="362" mass="41327">MLTQEMAAEIVKQTMIRLNRNINIMDHTGTIIASGDQSRIHQLHSGALEVLRTGKPLFIKEDDPQQWEGSLPGINLPITFQDMIIGVIGITGKPEEIMEFGALVKMITEMMIHQSFIAEQFEWKQRLKEQVFEELLKDQYDVESINQRLNLIEIKLTPSFQIAIIEVSQTPLKKRELLQILENSFDEGSSLVGFLNSSRIFLLTSQLPESKLIQKLKTVLNSTNLFLKIGIGSTAMDFTQIHHSFQEAQQALLFGGKDQALTTFAEIEPQALLAGLDERAKRQYLNRVIGNLSDKLIETLDYFFKSNQNIGECAKRMYIHRNSLIYRLKKIKEVTGLDPQVLNDAVTLQLAVWLLQMNRKEN</sequence>
<protein>
    <submittedName>
        <fullName evidence="5">Helix-turn-helix domain-containing protein</fullName>
    </submittedName>
</protein>
<dbReference type="Pfam" id="PF05651">
    <property type="entry name" value="Diacid_rec"/>
    <property type="match status" value="1"/>
</dbReference>
<name>A0A942T5B9_9BACI</name>
<evidence type="ECO:0000313" key="5">
    <source>
        <dbReference type="EMBL" id="MBS4186584.1"/>
    </source>
</evidence>
<dbReference type="InterPro" id="IPR042070">
    <property type="entry name" value="PucR_C-HTH_sf"/>
</dbReference>
<dbReference type="EMBL" id="JAGYPE020000047">
    <property type="protein sequence ID" value="MCH6268017.1"/>
    <property type="molecule type" value="Genomic_DNA"/>
</dbReference>
<proteinExistence type="inferred from homology"/>
<dbReference type="InterPro" id="IPR008599">
    <property type="entry name" value="Diacid_rec"/>
</dbReference>
<comment type="similarity">
    <text evidence="1">Belongs to the CdaR family.</text>
</comment>
<accession>A0A942T5B9</accession>
<evidence type="ECO:0000259" key="4">
    <source>
        <dbReference type="Pfam" id="PF17853"/>
    </source>
</evidence>
<evidence type="ECO:0000313" key="6">
    <source>
        <dbReference type="EMBL" id="MCH6268017.1"/>
    </source>
</evidence>
<dbReference type="PANTHER" id="PTHR33744:SF15">
    <property type="entry name" value="CARBOHYDRATE DIACID REGULATOR"/>
    <property type="match status" value="1"/>
</dbReference>
<reference evidence="5" key="1">
    <citation type="submission" date="2021-05" db="EMBL/GenBank/DDBJ databases">
        <title>Novel Bacillus species.</title>
        <authorList>
            <person name="Liu G."/>
        </authorList>
    </citation>
    <scope>NUCLEOTIDE SEQUENCE</scope>
    <source>
        <strain evidence="5 7">FJAT-50051</strain>
    </source>
</reference>
<dbReference type="AlphaFoldDB" id="A0A942T5B9"/>
<evidence type="ECO:0000313" key="7">
    <source>
        <dbReference type="Proteomes" id="UP000677265"/>
    </source>
</evidence>
<dbReference type="InterPro" id="IPR051448">
    <property type="entry name" value="CdaR-like_regulators"/>
</dbReference>
<dbReference type="EMBL" id="JAGYPE010000007">
    <property type="protein sequence ID" value="MBS4186584.1"/>
    <property type="molecule type" value="Genomic_DNA"/>
</dbReference>
<feature type="domain" description="Putative sugar diacid recognition" evidence="2">
    <location>
        <begin position="2"/>
        <end position="135"/>
    </location>
</feature>
<dbReference type="Pfam" id="PF17853">
    <property type="entry name" value="GGDEF_2"/>
    <property type="match status" value="1"/>
</dbReference>